<proteinExistence type="predicted"/>
<dbReference type="SUPFAM" id="SSF46785">
    <property type="entry name" value="Winged helix' DNA-binding domain"/>
    <property type="match status" value="1"/>
</dbReference>
<dbReference type="GO" id="GO:0003677">
    <property type="term" value="F:DNA binding"/>
    <property type="evidence" value="ECO:0007669"/>
    <property type="project" value="InterPro"/>
</dbReference>
<feature type="domain" description="HTH crp-type" evidence="1">
    <location>
        <begin position="157"/>
        <end position="223"/>
    </location>
</feature>
<name>A0A4R4DX07_9PROT</name>
<reference evidence="2 3" key="1">
    <citation type="submission" date="2019-03" db="EMBL/GenBank/DDBJ databases">
        <title>Paracraurococcus aquatilis NE82 genome sequence.</title>
        <authorList>
            <person name="Zhao Y."/>
            <person name="Du Z."/>
        </authorList>
    </citation>
    <scope>NUCLEOTIDE SEQUENCE [LARGE SCALE GENOMIC DNA]</scope>
    <source>
        <strain evidence="2 3">NE82</strain>
    </source>
</reference>
<dbReference type="PANTHER" id="PTHR24567:SF74">
    <property type="entry name" value="HTH-TYPE TRANSCRIPTIONAL REGULATOR ARCR"/>
    <property type="match status" value="1"/>
</dbReference>
<dbReference type="Proteomes" id="UP000295023">
    <property type="component" value="Unassembled WGS sequence"/>
</dbReference>
<dbReference type="InterPro" id="IPR012318">
    <property type="entry name" value="HTH_CRP"/>
</dbReference>
<sequence>MAGGDGRAQSAQVPRSGLPMGNRVLDSLDRMELVRMLPELQPLIVSVGDVLAETGERLDWVLFPVGAAVISLIAVDHDGRTAEAVSVGSEGMVGPEMTNLPGFGRLQVQMRGTCYRIGRGALSDLADASAQLRGRLDLHCRTLLVQALQAATCAALHPVEARASRWLLMAQDRLNHPDLPVTQEALATLLGVRRTTVTRVMAQLTGRGLIRHRRSRVIVTNREGLEGVACGCHAELMARLRQVAPAFYPPSRQLQ</sequence>
<dbReference type="OrthoDB" id="7506088at2"/>
<dbReference type="PROSITE" id="PS51063">
    <property type="entry name" value="HTH_CRP_2"/>
    <property type="match status" value="1"/>
</dbReference>
<dbReference type="PANTHER" id="PTHR24567">
    <property type="entry name" value="CRP FAMILY TRANSCRIPTIONAL REGULATORY PROTEIN"/>
    <property type="match status" value="1"/>
</dbReference>
<dbReference type="GO" id="GO:0005829">
    <property type="term" value="C:cytosol"/>
    <property type="evidence" value="ECO:0007669"/>
    <property type="project" value="TreeGrafter"/>
</dbReference>
<dbReference type="SMART" id="SM00419">
    <property type="entry name" value="HTH_CRP"/>
    <property type="match status" value="1"/>
</dbReference>
<dbReference type="InterPro" id="IPR036390">
    <property type="entry name" value="WH_DNA-bd_sf"/>
</dbReference>
<dbReference type="GO" id="GO:0003700">
    <property type="term" value="F:DNA-binding transcription factor activity"/>
    <property type="evidence" value="ECO:0007669"/>
    <property type="project" value="TreeGrafter"/>
</dbReference>
<dbReference type="EMBL" id="SKBM01000002">
    <property type="protein sequence ID" value="TCZ66061.1"/>
    <property type="molecule type" value="Genomic_DNA"/>
</dbReference>
<gene>
    <name evidence="2" type="ORF">EXY23_02975</name>
</gene>
<evidence type="ECO:0000313" key="2">
    <source>
        <dbReference type="EMBL" id="TCZ66061.1"/>
    </source>
</evidence>
<dbReference type="AlphaFoldDB" id="A0A4R4DX07"/>
<dbReference type="InterPro" id="IPR050397">
    <property type="entry name" value="Env_Response_Regulators"/>
</dbReference>
<accession>A0A4R4DX07</accession>
<dbReference type="Gene3D" id="2.60.120.10">
    <property type="entry name" value="Jelly Rolls"/>
    <property type="match status" value="1"/>
</dbReference>
<keyword evidence="3" id="KW-1185">Reference proteome</keyword>
<comment type="caution">
    <text evidence="2">The sequence shown here is derived from an EMBL/GenBank/DDBJ whole genome shotgun (WGS) entry which is preliminary data.</text>
</comment>
<organism evidence="2 3">
    <name type="scientific">Roseicella aquatilis</name>
    <dbReference type="NCBI Taxonomy" id="2527868"/>
    <lineage>
        <taxon>Bacteria</taxon>
        <taxon>Pseudomonadati</taxon>
        <taxon>Pseudomonadota</taxon>
        <taxon>Alphaproteobacteria</taxon>
        <taxon>Acetobacterales</taxon>
        <taxon>Roseomonadaceae</taxon>
        <taxon>Roseicella</taxon>
    </lineage>
</organism>
<evidence type="ECO:0000259" key="1">
    <source>
        <dbReference type="PROSITE" id="PS51063"/>
    </source>
</evidence>
<evidence type="ECO:0000313" key="3">
    <source>
        <dbReference type="Proteomes" id="UP000295023"/>
    </source>
</evidence>
<dbReference type="InterPro" id="IPR014710">
    <property type="entry name" value="RmlC-like_jellyroll"/>
</dbReference>
<protein>
    <submittedName>
        <fullName evidence="2">Crp/Fnr family transcriptional regulator</fullName>
    </submittedName>
</protein>
<dbReference type="Pfam" id="PF13545">
    <property type="entry name" value="HTH_Crp_2"/>
    <property type="match status" value="1"/>
</dbReference>